<dbReference type="SUPFAM" id="SSF75304">
    <property type="entry name" value="Amidase signature (AS) enzymes"/>
    <property type="match status" value="1"/>
</dbReference>
<dbReference type="Gene3D" id="3.90.1300.10">
    <property type="entry name" value="Amidase signature (AS) domain"/>
    <property type="match status" value="1"/>
</dbReference>
<sequence>MSAIAEYGRLDATALAELVRRREVTPLELLEEAVRRIEALNPLLNAVVHPFFELGRRTIEAGLPAGPFRGVPFLIKNTGFEMAGTPLSTGSRLFQGVVSPTDSTLVQRYKNAGLVPIGKSNTPEFALSFTTEPLAFGPSRNPWNPGRSPGGSSGGSAAAVAAGLVPLANASDGAGSTRLPASHCGLFGFKPSRMRNPLGPVVVEGIAGMSTPHCVSWSVRDSAALLDASAGPDQGDPYAAPQPERPFLAELDRDPPPLRIGLTLRSPLGTPVDPQCLAAARAIGRLCEELGHHVEETDTDYDAPALKAAWRVIVGVNVAPAVALQGERRGLADPLALVEPVNAAWIEEARGKSGVDYLRAVNQLHATARALGRFFARYDVLLSPAVAELPPLLGQMAGAGQSLDAFYDQFWRHGPFTCAFNASGCPAMSVPATLSAEGLPIGAQLGAGFGRDGLLFALAGQLERARPWAGRRPPSPSRTPQP</sequence>
<accession>A0ABU0J2J9</accession>
<dbReference type="Proteomes" id="UP001242480">
    <property type="component" value="Unassembled WGS sequence"/>
</dbReference>
<proteinExistence type="inferred from homology"/>
<dbReference type="PANTHER" id="PTHR11895:SF7">
    <property type="entry name" value="GLUTAMYL-TRNA(GLN) AMIDOTRANSFERASE SUBUNIT A, MITOCHONDRIAL"/>
    <property type="match status" value="1"/>
</dbReference>
<dbReference type="InterPro" id="IPR023631">
    <property type="entry name" value="Amidase_dom"/>
</dbReference>
<keyword evidence="4" id="KW-0378">Hydrolase</keyword>
<feature type="domain" description="Amidase" evidence="3">
    <location>
        <begin position="28"/>
        <end position="455"/>
    </location>
</feature>
<dbReference type="GO" id="GO:0004040">
    <property type="term" value="F:amidase activity"/>
    <property type="evidence" value="ECO:0007669"/>
    <property type="project" value="UniProtKB-EC"/>
</dbReference>
<name>A0ABU0J2J9_9HYPH</name>
<evidence type="ECO:0000256" key="1">
    <source>
        <dbReference type="ARBA" id="ARBA00009199"/>
    </source>
</evidence>
<dbReference type="InterPro" id="IPR036928">
    <property type="entry name" value="AS_sf"/>
</dbReference>
<comment type="similarity">
    <text evidence="1">Belongs to the amidase family.</text>
</comment>
<evidence type="ECO:0000313" key="4">
    <source>
        <dbReference type="EMBL" id="MDQ0467791.1"/>
    </source>
</evidence>
<dbReference type="EMBL" id="JAUSVX010000001">
    <property type="protein sequence ID" value="MDQ0467791.1"/>
    <property type="molecule type" value="Genomic_DNA"/>
</dbReference>
<feature type="region of interest" description="Disordered" evidence="2">
    <location>
        <begin position="137"/>
        <end position="156"/>
    </location>
</feature>
<reference evidence="4 5" key="1">
    <citation type="submission" date="2023-07" db="EMBL/GenBank/DDBJ databases">
        <title>Genomic Encyclopedia of Type Strains, Phase IV (KMG-IV): sequencing the most valuable type-strain genomes for metagenomic binning, comparative biology and taxonomic classification.</title>
        <authorList>
            <person name="Goeker M."/>
        </authorList>
    </citation>
    <scope>NUCLEOTIDE SEQUENCE [LARGE SCALE GENOMIC DNA]</scope>
    <source>
        <strain evidence="4 5">DSM 19619</strain>
    </source>
</reference>
<dbReference type="PANTHER" id="PTHR11895">
    <property type="entry name" value="TRANSAMIDASE"/>
    <property type="match status" value="1"/>
</dbReference>
<comment type="caution">
    <text evidence="4">The sequence shown here is derived from an EMBL/GenBank/DDBJ whole genome shotgun (WGS) entry which is preliminary data.</text>
</comment>
<keyword evidence="5" id="KW-1185">Reference proteome</keyword>
<dbReference type="Pfam" id="PF01425">
    <property type="entry name" value="Amidase"/>
    <property type="match status" value="1"/>
</dbReference>
<dbReference type="RefSeq" id="WP_307267965.1">
    <property type="nucleotide sequence ID" value="NZ_JAUSVX010000001.1"/>
</dbReference>
<evidence type="ECO:0000256" key="2">
    <source>
        <dbReference type="SAM" id="MobiDB-lite"/>
    </source>
</evidence>
<dbReference type="EC" id="3.5.1.4" evidence="4"/>
<dbReference type="InterPro" id="IPR000120">
    <property type="entry name" value="Amidase"/>
</dbReference>
<evidence type="ECO:0000259" key="3">
    <source>
        <dbReference type="Pfam" id="PF01425"/>
    </source>
</evidence>
<evidence type="ECO:0000313" key="5">
    <source>
        <dbReference type="Proteomes" id="UP001242480"/>
    </source>
</evidence>
<gene>
    <name evidence="4" type="ORF">QO011_000786</name>
</gene>
<organism evidence="4 5">
    <name type="scientific">Labrys wisconsinensis</name>
    <dbReference type="NCBI Taxonomy" id="425677"/>
    <lineage>
        <taxon>Bacteria</taxon>
        <taxon>Pseudomonadati</taxon>
        <taxon>Pseudomonadota</taxon>
        <taxon>Alphaproteobacteria</taxon>
        <taxon>Hyphomicrobiales</taxon>
        <taxon>Xanthobacteraceae</taxon>
        <taxon>Labrys</taxon>
    </lineage>
</organism>
<protein>
    <submittedName>
        <fullName evidence="4">Amidase</fullName>
        <ecNumber evidence="4">3.5.1.4</ecNumber>
    </submittedName>
</protein>